<protein>
    <submittedName>
        <fullName evidence="2">Uncharacterized protein</fullName>
    </submittedName>
</protein>
<name>A0A9D4XBQ0_PEA</name>
<dbReference type="Proteomes" id="UP001058974">
    <property type="component" value="Chromosome 4"/>
</dbReference>
<evidence type="ECO:0000256" key="1">
    <source>
        <dbReference type="SAM" id="MobiDB-lite"/>
    </source>
</evidence>
<dbReference type="EMBL" id="JAMSHJ010000004">
    <property type="protein sequence ID" value="KAI5418169.1"/>
    <property type="molecule type" value="Genomic_DNA"/>
</dbReference>
<keyword evidence="3" id="KW-1185">Reference proteome</keyword>
<sequence length="87" mass="9623">MSSDGLMLHSVRGGGSSRKRMQQSRASSINLYKKPSLPANKTLSSKPVESTNDSTKRYENTAKNHSVGSSRHFPPSQPRESYIIDDN</sequence>
<dbReference type="AlphaFoldDB" id="A0A9D4XBQ0"/>
<proteinExistence type="predicted"/>
<feature type="compositionally biased region" description="Polar residues" evidence="1">
    <location>
        <begin position="39"/>
        <end position="53"/>
    </location>
</feature>
<reference evidence="2 3" key="1">
    <citation type="journal article" date="2022" name="Nat. Genet.">
        <title>Improved pea reference genome and pan-genome highlight genomic features and evolutionary characteristics.</title>
        <authorList>
            <person name="Yang T."/>
            <person name="Liu R."/>
            <person name="Luo Y."/>
            <person name="Hu S."/>
            <person name="Wang D."/>
            <person name="Wang C."/>
            <person name="Pandey M.K."/>
            <person name="Ge S."/>
            <person name="Xu Q."/>
            <person name="Li N."/>
            <person name="Li G."/>
            <person name="Huang Y."/>
            <person name="Saxena R.K."/>
            <person name="Ji Y."/>
            <person name="Li M."/>
            <person name="Yan X."/>
            <person name="He Y."/>
            <person name="Liu Y."/>
            <person name="Wang X."/>
            <person name="Xiang C."/>
            <person name="Varshney R.K."/>
            <person name="Ding H."/>
            <person name="Gao S."/>
            <person name="Zong X."/>
        </authorList>
    </citation>
    <scope>NUCLEOTIDE SEQUENCE [LARGE SCALE GENOMIC DNA]</scope>
    <source>
        <strain evidence="2 3">cv. Zhongwan 6</strain>
    </source>
</reference>
<evidence type="ECO:0000313" key="3">
    <source>
        <dbReference type="Proteomes" id="UP001058974"/>
    </source>
</evidence>
<comment type="caution">
    <text evidence="2">The sequence shown here is derived from an EMBL/GenBank/DDBJ whole genome shotgun (WGS) entry which is preliminary data.</text>
</comment>
<organism evidence="2 3">
    <name type="scientific">Pisum sativum</name>
    <name type="common">Garden pea</name>
    <name type="synonym">Lathyrus oleraceus</name>
    <dbReference type="NCBI Taxonomy" id="3888"/>
    <lineage>
        <taxon>Eukaryota</taxon>
        <taxon>Viridiplantae</taxon>
        <taxon>Streptophyta</taxon>
        <taxon>Embryophyta</taxon>
        <taxon>Tracheophyta</taxon>
        <taxon>Spermatophyta</taxon>
        <taxon>Magnoliopsida</taxon>
        <taxon>eudicotyledons</taxon>
        <taxon>Gunneridae</taxon>
        <taxon>Pentapetalae</taxon>
        <taxon>rosids</taxon>
        <taxon>fabids</taxon>
        <taxon>Fabales</taxon>
        <taxon>Fabaceae</taxon>
        <taxon>Papilionoideae</taxon>
        <taxon>50 kb inversion clade</taxon>
        <taxon>NPAAA clade</taxon>
        <taxon>Hologalegina</taxon>
        <taxon>IRL clade</taxon>
        <taxon>Fabeae</taxon>
        <taxon>Lathyrus</taxon>
    </lineage>
</organism>
<evidence type="ECO:0000313" key="2">
    <source>
        <dbReference type="EMBL" id="KAI5418169.1"/>
    </source>
</evidence>
<feature type="region of interest" description="Disordered" evidence="1">
    <location>
        <begin position="1"/>
        <end position="87"/>
    </location>
</feature>
<accession>A0A9D4XBQ0</accession>
<gene>
    <name evidence="2" type="ORF">KIW84_042705</name>
</gene>
<dbReference type="Gramene" id="Psat04G0270500-T1">
    <property type="protein sequence ID" value="KAI5418169.1"/>
    <property type="gene ID" value="KIW84_042705"/>
</dbReference>